<name>A0ABR3QKD8_9PLEO</name>
<reference evidence="7 8" key="1">
    <citation type="submission" date="2024-02" db="EMBL/GenBank/DDBJ databases">
        <title>De novo assembly and annotation of 12 fungi associated with fruit tree decline syndrome in Ontario, Canada.</title>
        <authorList>
            <person name="Sulman M."/>
            <person name="Ellouze W."/>
            <person name="Ilyukhin E."/>
        </authorList>
    </citation>
    <scope>NUCLEOTIDE SEQUENCE [LARGE SCALE GENOMIC DNA]</scope>
    <source>
        <strain evidence="7 8">M42-189</strain>
    </source>
</reference>
<gene>
    <name evidence="7" type="ORF">SLS60_011032</name>
</gene>
<dbReference type="SUPFAM" id="SSF54373">
    <property type="entry name" value="FAD-linked reductases, C-terminal domain"/>
    <property type="match status" value="1"/>
</dbReference>
<proteinExistence type="inferred from homology"/>
<feature type="domain" description="Amine oxidase" evidence="6">
    <location>
        <begin position="17"/>
        <end position="416"/>
    </location>
</feature>
<dbReference type="SUPFAM" id="SSF51905">
    <property type="entry name" value="FAD/NAD(P)-binding domain"/>
    <property type="match status" value="1"/>
</dbReference>
<accession>A0ABR3QKD8</accession>
<dbReference type="Pfam" id="PF01593">
    <property type="entry name" value="Amino_oxidase"/>
    <property type="match status" value="1"/>
</dbReference>
<dbReference type="PRINTS" id="PR00757">
    <property type="entry name" value="AMINEOXDASEF"/>
</dbReference>
<dbReference type="Gene3D" id="3.90.660.10">
    <property type="match status" value="1"/>
</dbReference>
<evidence type="ECO:0000313" key="8">
    <source>
        <dbReference type="Proteomes" id="UP001521785"/>
    </source>
</evidence>
<evidence type="ECO:0000256" key="2">
    <source>
        <dbReference type="ARBA" id="ARBA00005995"/>
    </source>
</evidence>
<evidence type="ECO:0000256" key="4">
    <source>
        <dbReference type="ARBA" id="ARBA00048448"/>
    </source>
</evidence>
<protein>
    <recommendedName>
        <fullName evidence="5">Amine oxidase</fullName>
        <ecNumber evidence="5">1.4.3.-</ecNumber>
    </recommendedName>
</protein>
<keyword evidence="8" id="KW-1185">Reference proteome</keyword>
<comment type="caution">
    <text evidence="7">The sequence shown here is derived from an EMBL/GenBank/DDBJ whole genome shotgun (WGS) entry which is preliminary data.</text>
</comment>
<sequence length="416" mass="44466">MAAPQLQSVDVAIVGGVLVLEARDRTGGKTLNRKLANGGVTEVGAEFVGPTQNKVIQYISTLGLQTFDTYNNGSSVLWNNDQRILYVLDAATGGVPPVPEEVLAEAATIVATLDGWAATVDTNAPWEHPNATEWDSVTFGQWVNGVATQGGTQFVLISFTKAVFAAEPAEVSLLYVIAYISAAGDESNKGTFGRVIGVTGGAQEKRVEGRTQLIPLRLADKVGEQHISLNTPVHCIVKTSTGYHITAKGLNVWANKVVLALAPSLVKDIKFSPPLPHARTQLNQLLVGAIRKAIANYDTPFWRTAEDLNGQAISDTGATKVTFDNTPSSSTFGAVMGFILGDNMRALNTASTATIKSKILSDFSRYFGQQAKQPREFIIQRGDLEEFSKGAPVAFAPIGVLSRYGQALREPVDGIH</sequence>
<organism evidence="7 8">
    <name type="scientific">Paraconiothyrium brasiliense</name>
    <dbReference type="NCBI Taxonomy" id="300254"/>
    <lineage>
        <taxon>Eukaryota</taxon>
        <taxon>Fungi</taxon>
        <taxon>Dikarya</taxon>
        <taxon>Ascomycota</taxon>
        <taxon>Pezizomycotina</taxon>
        <taxon>Dothideomycetes</taxon>
        <taxon>Pleosporomycetidae</taxon>
        <taxon>Pleosporales</taxon>
        <taxon>Massarineae</taxon>
        <taxon>Didymosphaeriaceae</taxon>
        <taxon>Paraconiothyrium</taxon>
    </lineage>
</organism>
<evidence type="ECO:0000259" key="6">
    <source>
        <dbReference type="Pfam" id="PF01593"/>
    </source>
</evidence>
<evidence type="ECO:0000256" key="5">
    <source>
        <dbReference type="RuleBase" id="RU362067"/>
    </source>
</evidence>
<keyword evidence="5" id="KW-0274">FAD</keyword>
<comment type="catalytic activity">
    <reaction evidence="4">
        <text>a secondary aliphatic amine + O2 + H2O = a primary amine + an aldehyde + H2O2</text>
        <dbReference type="Rhea" id="RHEA:26414"/>
        <dbReference type="ChEBI" id="CHEBI:15377"/>
        <dbReference type="ChEBI" id="CHEBI:15379"/>
        <dbReference type="ChEBI" id="CHEBI:16240"/>
        <dbReference type="ChEBI" id="CHEBI:17478"/>
        <dbReference type="ChEBI" id="CHEBI:58855"/>
        <dbReference type="ChEBI" id="CHEBI:65296"/>
        <dbReference type="EC" id="1.4.3.4"/>
    </reaction>
</comment>
<dbReference type="Gene3D" id="3.50.50.60">
    <property type="entry name" value="FAD/NAD(P)-binding domain"/>
    <property type="match status" value="1"/>
</dbReference>
<dbReference type="InterPro" id="IPR001613">
    <property type="entry name" value="Flavin_amine_oxidase"/>
</dbReference>
<dbReference type="EC" id="1.4.3.-" evidence="5"/>
<dbReference type="InterPro" id="IPR002937">
    <property type="entry name" value="Amino_oxidase"/>
</dbReference>
<comment type="cofactor">
    <cofactor evidence="1 5">
        <name>FAD</name>
        <dbReference type="ChEBI" id="CHEBI:57692"/>
    </cofactor>
</comment>
<evidence type="ECO:0000256" key="3">
    <source>
        <dbReference type="ARBA" id="ARBA00023002"/>
    </source>
</evidence>
<dbReference type="EMBL" id="JAKJXO020000020">
    <property type="protein sequence ID" value="KAL1592616.1"/>
    <property type="molecule type" value="Genomic_DNA"/>
</dbReference>
<keyword evidence="5" id="KW-0285">Flavoprotein</keyword>
<dbReference type="Gene3D" id="1.10.405.10">
    <property type="entry name" value="Guanine Nucleotide Dissociation Inhibitor, domain 1"/>
    <property type="match status" value="1"/>
</dbReference>
<evidence type="ECO:0000256" key="1">
    <source>
        <dbReference type="ARBA" id="ARBA00001974"/>
    </source>
</evidence>
<dbReference type="PANTHER" id="PTHR43563">
    <property type="entry name" value="AMINE OXIDASE"/>
    <property type="match status" value="1"/>
</dbReference>
<dbReference type="Proteomes" id="UP001521785">
    <property type="component" value="Unassembled WGS sequence"/>
</dbReference>
<dbReference type="PANTHER" id="PTHR43563:SF14">
    <property type="entry name" value="AMINE OXIDASE"/>
    <property type="match status" value="1"/>
</dbReference>
<evidence type="ECO:0000313" key="7">
    <source>
        <dbReference type="EMBL" id="KAL1592616.1"/>
    </source>
</evidence>
<keyword evidence="3 5" id="KW-0560">Oxidoreductase</keyword>
<dbReference type="InterPro" id="IPR050703">
    <property type="entry name" value="Flavin_MAO"/>
</dbReference>
<dbReference type="InterPro" id="IPR036188">
    <property type="entry name" value="FAD/NAD-bd_sf"/>
</dbReference>
<comment type="similarity">
    <text evidence="2 5">Belongs to the flavin monoamine oxidase family.</text>
</comment>